<dbReference type="InterPro" id="IPR011827">
    <property type="entry name" value="LeuD_type2/HacB/DmdB"/>
</dbReference>
<comment type="subunit">
    <text evidence="3">Heterodimer of LeuC and LeuD.</text>
</comment>
<dbReference type="HAMAP" id="MF_01032">
    <property type="entry name" value="LeuD_type2"/>
    <property type="match status" value="1"/>
</dbReference>
<dbReference type="InterPro" id="IPR000573">
    <property type="entry name" value="AconitaseA/IPMdHydase_ssu_swvl"/>
</dbReference>
<dbReference type="InterPro" id="IPR015928">
    <property type="entry name" value="Aconitase/3IPM_dehydase_swvl"/>
</dbReference>
<comment type="catalytic activity">
    <reaction evidence="3">
        <text>(2R,3S)-3-isopropylmalate = (2S)-2-isopropylmalate</text>
        <dbReference type="Rhea" id="RHEA:32287"/>
        <dbReference type="ChEBI" id="CHEBI:1178"/>
        <dbReference type="ChEBI" id="CHEBI:35121"/>
        <dbReference type="EC" id="4.2.1.33"/>
    </reaction>
</comment>
<evidence type="ECO:0000259" key="4">
    <source>
        <dbReference type="Pfam" id="PF00694"/>
    </source>
</evidence>
<dbReference type="GO" id="GO:0003861">
    <property type="term" value="F:3-isopropylmalate dehydratase activity"/>
    <property type="evidence" value="ECO:0007669"/>
    <property type="project" value="UniProtKB-UniRule"/>
</dbReference>
<evidence type="ECO:0000256" key="1">
    <source>
        <dbReference type="ARBA" id="ARBA00009869"/>
    </source>
</evidence>
<dbReference type="PANTHER" id="PTHR43345:SF2">
    <property type="entry name" value="3-ISOPROPYLMALATE DEHYDRATASE SMALL SUBUNIT 1"/>
    <property type="match status" value="1"/>
</dbReference>
<dbReference type="RefSeq" id="WP_148135908.1">
    <property type="nucleotide sequence ID" value="NZ_CP017634.1"/>
</dbReference>
<dbReference type="Proteomes" id="UP000323521">
    <property type="component" value="Chromosome"/>
</dbReference>
<dbReference type="UniPathway" id="UPA00048">
    <property type="reaction ID" value="UER00071"/>
</dbReference>
<evidence type="ECO:0000313" key="5">
    <source>
        <dbReference type="EMBL" id="ATW26587.1"/>
    </source>
</evidence>
<dbReference type="EMBL" id="CP017634">
    <property type="protein sequence ID" value="ATW26587.1"/>
    <property type="molecule type" value="Genomic_DNA"/>
</dbReference>
<reference evidence="5 6" key="1">
    <citation type="submission" date="2016-10" db="EMBL/GenBank/DDBJ databases">
        <title>Complete Genome Sequence of Peptococcaceae strain DCMF.</title>
        <authorList>
            <person name="Edwards R.J."/>
            <person name="Holland S.I."/>
            <person name="Deshpande N.P."/>
            <person name="Wong Y.K."/>
            <person name="Ertan H."/>
            <person name="Manefield M."/>
            <person name="Russell T.L."/>
            <person name="Lee M.J."/>
        </authorList>
    </citation>
    <scope>NUCLEOTIDE SEQUENCE [LARGE SCALE GENOMIC DNA]</scope>
    <source>
        <strain evidence="5 6">DCMF</strain>
    </source>
</reference>
<keyword evidence="3" id="KW-0432">Leucine biosynthesis</keyword>
<dbReference type="CDD" id="cd01577">
    <property type="entry name" value="IPMI_Swivel"/>
    <property type="match status" value="1"/>
</dbReference>
<dbReference type="GO" id="GO:0009098">
    <property type="term" value="P:L-leucine biosynthetic process"/>
    <property type="evidence" value="ECO:0007669"/>
    <property type="project" value="UniProtKB-UniRule"/>
</dbReference>
<comment type="function">
    <text evidence="3">Catalyzes the isomerization between 2-isopropylmalate and 3-isopropylmalate, via the formation of 2-isopropylmaleate.</text>
</comment>
<sequence>MQFKGKAHKFGNDINTDYIIAAKHKSRILDFDELCKHVMEDASPGFYNKITPGDFIVAGENFGCGSSRETAPVVIKRAKIAAVIAKSFARIFYRNGINIGLPLIECDTDQIKDEEILEVNVTAGFIKTPTKTIPIKPLPDVMLKLLLEGGLMEHFKKHRTFVLD</sequence>
<organism evidence="5 6">
    <name type="scientific">Formimonas warabiya</name>
    <dbReference type="NCBI Taxonomy" id="1761012"/>
    <lineage>
        <taxon>Bacteria</taxon>
        <taxon>Bacillati</taxon>
        <taxon>Bacillota</taxon>
        <taxon>Clostridia</taxon>
        <taxon>Eubacteriales</taxon>
        <taxon>Peptococcaceae</taxon>
        <taxon>Candidatus Formimonas</taxon>
    </lineage>
</organism>
<dbReference type="InterPro" id="IPR033940">
    <property type="entry name" value="IPMI_Swivel"/>
</dbReference>
<dbReference type="PANTHER" id="PTHR43345">
    <property type="entry name" value="3-ISOPROPYLMALATE DEHYDRATASE SMALL SUBUNIT 2-RELATED-RELATED"/>
    <property type="match status" value="1"/>
</dbReference>
<evidence type="ECO:0000256" key="3">
    <source>
        <dbReference type="HAMAP-Rule" id="MF_01032"/>
    </source>
</evidence>
<name>A0A3G1KW18_FORW1</name>
<keyword evidence="2 3" id="KW-0456">Lyase</keyword>
<dbReference type="KEGG" id="fwa:DCMF_19165"/>
<evidence type="ECO:0000313" key="6">
    <source>
        <dbReference type="Proteomes" id="UP000323521"/>
    </source>
</evidence>
<dbReference type="SUPFAM" id="SSF52016">
    <property type="entry name" value="LeuD/IlvD-like"/>
    <property type="match status" value="1"/>
</dbReference>
<comment type="similarity">
    <text evidence="1 3">Belongs to the LeuD family. LeuD type 2 subfamily.</text>
</comment>
<evidence type="ECO:0000256" key="2">
    <source>
        <dbReference type="ARBA" id="ARBA00023239"/>
    </source>
</evidence>
<keyword evidence="3" id="KW-0028">Amino-acid biosynthesis</keyword>
<accession>A0A3G1KW18</accession>
<dbReference type="InterPro" id="IPR050075">
    <property type="entry name" value="LeuD"/>
</dbReference>
<dbReference type="Gene3D" id="3.20.19.10">
    <property type="entry name" value="Aconitase, domain 4"/>
    <property type="match status" value="1"/>
</dbReference>
<feature type="domain" description="Aconitase A/isopropylmalate dehydratase small subunit swivel" evidence="4">
    <location>
        <begin position="54"/>
        <end position="101"/>
    </location>
</feature>
<dbReference type="Pfam" id="PF00694">
    <property type="entry name" value="Aconitase_C"/>
    <property type="match status" value="1"/>
</dbReference>
<dbReference type="AlphaFoldDB" id="A0A3G1KW18"/>
<protein>
    <recommendedName>
        <fullName evidence="3">3-isopropylmalate dehydratase small subunit</fullName>
        <ecNumber evidence="3">4.2.1.33</ecNumber>
    </recommendedName>
    <alternativeName>
        <fullName evidence="3">Alpha-IPM isomerase</fullName>
        <shortName evidence="3">IPMI</shortName>
    </alternativeName>
    <alternativeName>
        <fullName evidence="3">Isopropylmalate isomerase</fullName>
    </alternativeName>
</protein>
<proteinExistence type="inferred from homology"/>
<keyword evidence="6" id="KW-1185">Reference proteome</keyword>
<gene>
    <name evidence="3" type="primary">leuD</name>
    <name evidence="5" type="ORF">DCMF_19165</name>
</gene>
<dbReference type="EC" id="4.2.1.33" evidence="3"/>
<comment type="pathway">
    <text evidence="3">Amino-acid biosynthesis; L-leucine biosynthesis; L-leucine from 3-methyl-2-oxobutanoate: step 2/4.</text>
</comment>
<keyword evidence="3" id="KW-0100">Branched-chain amino acid biosynthesis</keyword>
<dbReference type="NCBIfam" id="TIGR02087">
    <property type="entry name" value="LEUD_arch"/>
    <property type="match status" value="1"/>
</dbReference>
<dbReference type="OrthoDB" id="9777465at2"/>